<dbReference type="PROSITE" id="PS50977">
    <property type="entry name" value="HTH_TETR_2"/>
    <property type="match status" value="1"/>
</dbReference>
<dbReference type="PANTHER" id="PTHR47506">
    <property type="entry name" value="TRANSCRIPTIONAL REGULATORY PROTEIN"/>
    <property type="match status" value="1"/>
</dbReference>
<dbReference type="Pfam" id="PF00440">
    <property type="entry name" value="TetR_N"/>
    <property type="match status" value="1"/>
</dbReference>
<evidence type="ECO:0000256" key="1">
    <source>
        <dbReference type="ARBA" id="ARBA00023015"/>
    </source>
</evidence>
<evidence type="ECO:0000313" key="7">
    <source>
        <dbReference type="Proteomes" id="UP000599109"/>
    </source>
</evidence>
<feature type="domain" description="HTH tetR-type" evidence="5">
    <location>
        <begin position="10"/>
        <end position="70"/>
    </location>
</feature>
<dbReference type="InterPro" id="IPR001647">
    <property type="entry name" value="HTH_TetR"/>
</dbReference>
<dbReference type="AlphaFoldDB" id="A0A936Z1Q0"/>
<sequence length="196" mass="21006">MDTAPASRKQQTHDRILDTAARVLRDTGFHGVGVADIMKKAGLTHGGFYAHFASREALLAEALERAGQDSQLRLQKSIAAGEAKGMSRFQALVEGYLSDRHLKAPDAGCPVAALASEMPRQSEAVREAAALRVRSLVSRVEACLPPGHEADAAAVIASHLIGALQLARMLGDNAGGRRHLAASRRFLLEQFEPPLR</sequence>
<dbReference type="Gene3D" id="1.10.10.60">
    <property type="entry name" value="Homeodomain-like"/>
    <property type="match status" value="1"/>
</dbReference>
<dbReference type="InterPro" id="IPR009057">
    <property type="entry name" value="Homeodomain-like_sf"/>
</dbReference>
<dbReference type="InterPro" id="IPR036271">
    <property type="entry name" value="Tet_transcr_reg_TetR-rel_C_sf"/>
</dbReference>
<keyword evidence="7" id="KW-1185">Reference proteome</keyword>
<dbReference type="EMBL" id="JAEQNE010000004">
    <property type="protein sequence ID" value="MBL0393028.1"/>
    <property type="molecule type" value="Genomic_DNA"/>
</dbReference>
<evidence type="ECO:0000256" key="3">
    <source>
        <dbReference type="ARBA" id="ARBA00023163"/>
    </source>
</evidence>
<dbReference type="Pfam" id="PF16925">
    <property type="entry name" value="TetR_C_13"/>
    <property type="match status" value="1"/>
</dbReference>
<organism evidence="6 7">
    <name type="scientific">Ramlibacter monticola</name>
    <dbReference type="NCBI Taxonomy" id="1926872"/>
    <lineage>
        <taxon>Bacteria</taxon>
        <taxon>Pseudomonadati</taxon>
        <taxon>Pseudomonadota</taxon>
        <taxon>Betaproteobacteria</taxon>
        <taxon>Burkholderiales</taxon>
        <taxon>Comamonadaceae</taxon>
        <taxon>Ramlibacter</taxon>
    </lineage>
</organism>
<dbReference type="SUPFAM" id="SSF46689">
    <property type="entry name" value="Homeodomain-like"/>
    <property type="match status" value="1"/>
</dbReference>
<keyword evidence="3" id="KW-0804">Transcription</keyword>
<dbReference type="SUPFAM" id="SSF48498">
    <property type="entry name" value="Tetracyclin repressor-like, C-terminal domain"/>
    <property type="match status" value="1"/>
</dbReference>
<dbReference type="InterPro" id="IPR011075">
    <property type="entry name" value="TetR_C"/>
</dbReference>
<dbReference type="Gene3D" id="1.10.357.10">
    <property type="entry name" value="Tetracycline Repressor, domain 2"/>
    <property type="match status" value="1"/>
</dbReference>
<reference evidence="6 7" key="1">
    <citation type="journal article" date="2017" name="Int. J. Syst. Evol. Microbiol.">
        <title>Ramlibacter monticola sp. nov., isolated from forest soil.</title>
        <authorList>
            <person name="Chaudhary D.K."/>
            <person name="Kim J."/>
        </authorList>
    </citation>
    <scope>NUCLEOTIDE SEQUENCE [LARGE SCALE GENOMIC DNA]</scope>
    <source>
        <strain evidence="6 7">KACC 19175</strain>
    </source>
</reference>
<dbReference type="Proteomes" id="UP000599109">
    <property type="component" value="Unassembled WGS sequence"/>
</dbReference>
<feature type="DNA-binding region" description="H-T-H motif" evidence="4">
    <location>
        <begin position="33"/>
        <end position="52"/>
    </location>
</feature>
<dbReference type="PANTHER" id="PTHR47506:SF7">
    <property type="entry name" value="TRANSCRIPTIONAL REGULATORY PROTEIN"/>
    <property type="match status" value="1"/>
</dbReference>
<protein>
    <submittedName>
        <fullName evidence="6">TetR/AcrR family transcriptional regulator</fullName>
    </submittedName>
</protein>
<evidence type="ECO:0000313" key="6">
    <source>
        <dbReference type="EMBL" id="MBL0393028.1"/>
    </source>
</evidence>
<evidence type="ECO:0000256" key="4">
    <source>
        <dbReference type="PROSITE-ProRule" id="PRU00335"/>
    </source>
</evidence>
<dbReference type="RefSeq" id="WP_201675688.1">
    <property type="nucleotide sequence ID" value="NZ_JAEQNE010000004.1"/>
</dbReference>
<evidence type="ECO:0000256" key="2">
    <source>
        <dbReference type="ARBA" id="ARBA00023125"/>
    </source>
</evidence>
<gene>
    <name evidence="6" type="ORF">JJ685_17955</name>
</gene>
<name>A0A936Z1Q0_9BURK</name>
<dbReference type="GO" id="GO:0003677">
    <property type="term" value="F:DNA binding"/>
    <property type="evidence" value="ECO:0007669"/>
    <property type="project" value="UniProtKB-UniRule"/>
</dbReference>
<evidence type="ECO:0000259" key="5">
    <source>
        <dbReference type="PROSITE" id="PS50977"/>
    </source>
</evidence>
<keyword evidence="2 4" id="KW-0238">DNA-binding</keyword>
<proteinExistence type="predicted"/>
<accession>A0A936Z1Q0</accession>
<comment type="caution">
    <text evidence="6">The sequence shown here is derived from an EMBL/GenBank/DDBJ whole genome shotgun (WGS) entry which is preliminary data.</text>
</comment>
<dbReference type="PRINTS" id="PR00455">
    <property type="entry name" value="HTHTETR"/>
</dbReference>
<keyword evidence="1" id="KW-0805">Transcription regulation</keyword>